<evidence type="ECO:0000256" key="7">
    <source>
        <dbReference type="SAM" id="SignalP"/>
    </source>
</evidence>
<dbReference type="EC" id="3.1.4.4" evidence="3"/>
<sequence length="369" mass="39588">MNRSIIALAAAGVLLAALTLNAATEADAAGTGCTRTGSYTMCATDPNGAKDTAIVSELVRQVDATAAGDTIRAAVYQWTLDAPVAPLADAMVAAEKRGVDVRAVLGTRSDRPAANDPAIGKLKAAGAMVRQCPGSCLPNAFGTRKGPMHNRFFLIEQGGAPTVLVTSFNFTWSQTTQAHNLLGVHGDRGLFDFYTSYWNRLYAGNWDGWTDKEKSTRSVLGRAWVFPRGSDAVADQLAEITECAWGDRVLVAHANFQSNRPAVRTQLDRIQGLGCTVRVVVLDAETSSPGWIEEKLGSSNVKVHASHRNKYIVAEAGFGGTHRAVVWTGTHNLSGNALKHADDNLLRVADQGVADRYAEHFQRLWNGGR</sequence>
<keyword evidence="7" id="KW-0732">Signal</keyword>
<organism evidence="9 10">
    <name type="scientific">Glycomyces tritici</name>
    <dbReference type="NCBI Taxonomy" id="2665176"/>
    <lineage>
        <taxon>Bacteria</taxon>
        <taxon>Bacillati</taxon>
        <taxon>Actinomycetota</taxon>
        <taxon>Actinomycetes</taxon>
        <taxon>Glycomycetales</taxon>
        <taxon>Glycomycetaceae</taxon>
        <taxon>Glycomyces</taxon>
    </lineage>
</organism>
<feature type="signal peptide" evidence="7">
    <location>
        <begin position="1"/>
        <end position="22"/>
    </location>
</feature>
<feature type="chain" id="PRO_5047335054" description="phospholipase D" evidence="7">
    <location>
        <begin position="23"/>
        <end position="369"/>
    </location>
</feature>
<evidence type="ECO:0000259" key="8">
    <source>
        <dbReference type="Pfam" id="PF13091"/>
    </source>
</evidence>
<evidence type="ECO:0000256" key="4">
    <source>
        <dbReference type="ARBA" id="ARBA00022801"/>
    </source>
</evidence>
<keyword evidence="5" id="KW-0442">Lipid degradation</keyword>
<dbReference type="EMBL" id="JAUEMJ010000001">
    <property type="protein sequence ID" value="MDN3238727.1"/>
    <property type="molecule type" value="Genomic_DNA"/>
</dbReference>
<dbReference type="SUPFAM" id="SSF56024">
    <property type="entry name" value="Phospholipase D/nuclease"/>
    <property type="match status" value="2"/>
</dbReference>
<evidence type="ECO:0000256" key="6">
    <source>
        <dbReference type="ARBA" id="ARBA00023098"/>
    </source>
</evidence>
<dbReference type="PANTHER" id="PTHR43856:SF1">
    <property type="entry name" value="MITOCHONDRIAL CARDIOLIPIN HYDROLASE"/>
    <property type="match status" value="1"/>
</dbReference>
<reference evidence="9" key="1">
    <citation type="submission" date="2023-06" db="EMBL/GenBank/DDBJ databases">
        <title>Gycomyces niveus sp.nov., a novel actinomycete isolated from soil in Shouguang.</title>
        <authorList>
            <person name="Yang X."/>
            <person name="Zhao J."/>
        </authorList>
    </citation>
    <scope>NUCLEOTIDE SEQUENCE</scope>
    <source>
        <strain evidence="9">NEAU C2</strain>
    </source>
</reference>
<keyword evidence="10" id="KW-1185">Reference proteome</keyword>
<evidence type="ECO:0000256" key="5">
    <source>
        <dbReference type="ARBA" id="ARBA00022963"/>
    </source>
</evidence>
<proteinExistence type="inferred from homology"/>
<accession>A0ABT7YJF0</accession>
<feature type="domain" description="Phospholipase D-like" evidence="8">
    <location>
        <begin position="247"/>
        <end position="365"/>
    </location>
</feature>
<dbReference type="RefSeq" id="WP_289954826.1">
    <property type="nucleotide sequence ID" value="NZ_JAUEMJ010000001.1"/>
</dbReference>
<evidence type="ECO:0000256" key="2">
    <source>
        <dbReference type="ARBA" id="ARBA00008664"/>
    </source>
</evidence>
<dbReference type="InterPro" id="IPR025202">
    <property type="entry name" value="PLD-like_dom"/>
</dbReference>
<keyword evidence="4" id="KW-0378">Hydrolase</keyword>
<dbReference type="Gene3D" id="3.30.870.10">
    <property type="entry name" value="Endonuclease Chain A"/>
    <property type="match status" value="2"/>
</dbReference>
<evidence type="ECO:0000313" key="9">
    <source>
        <dbReference type="EMBL" id="MDN3238727.1"/>
    </source>
</evidence>
<gene>
    <name evidence="9" type="ORF">QWI33_03230</name>
</gene>
<dbReference type="Proteomes" id="UP001171902">
    <property type="component" value="Unassembled WGS sequence"/>
</dbReference>
<comment type="similarity">
    <text evidence="2">Belongs to the phospholipase D family.</text>
</comment>
<evidence type="ECO:0000256" key="3">
    <source>
        <dbReference type="ARBA" id="ARBA00012027"/>
    </source>
</evidence>
<dbReference type="PANTHER" id="PTHR43856">
    <property type="entry name" value="CARDIOLIPIN HYDROLASE"/>
    <property type="match status" value="1"/>
</dbReference>
<evidence type="ECO:0000313" key="10">
    <source>
        <dbReference type="Proteomes" id="UP001171902"/>
    </source>
</evidence>
<protein>
    <recommendedName>
        <fullName evidence="3">phospholipase D</fullName>
        <ecNumber evidence="3">3.1.4.4</ecNumber>
    </recommendedName>
</protein>
<keyword evidence="6" id="KW-0443">Lipid metabolism</keyword>
<evidence type="ECO:0000256" key="1">
    <source>
        <dbReference type="ARBA" id="ARBA00000798"/>
    </source>
</evidence>
<dbReference type="InterPro" id="IPR051406">
    <property type="entry name" value="PLD_domain"/>
</dbReference>
<feature type="domain" description="Phospholipase D-like" evidence="8">
    <location>
        <begin position="66"/>
        <end position="198"/>
    </location>
</feature>
<comment type="catalytic activity">
    <reaction evidence="1">
        <text>a 1,2-diacyl-sn-glycero-3-phosphocholine + H2O = a 1,2-diacyl-sn-glycero-3-phosphate + choline + H(+)</text>
        <dbReference type="Rhea" id="RHEA:14445"/>
        <dbReference type="ChEBI" id="CHEBI:15354"/>
        <dbReference type="ChEBI" id="CHEBI:15377"/>
        <dbReference type="ChEBI" id="CHEBI:15378"/>
        <dbReference type="ChEBI" id="CHEBI:57643"/>
        <dbReference type="ChEBI" id="CHEBI:58608"/>
        <dbReference type="EC" id="3.1.4.4"/>
    </reaction>
</comment>
<comment type="caution">
    <text evidence="9">The sequence shown here is derived from an EMBL/GenBank/DDBJ whole genome shotgun (WGS) entry which is preliminary data.</text>
</comment>
<dbReference type="Pfam" id="PF13091">
    <property type="entry name" value="PLDc_2"/>
    <property type="match status" value="2"/>
</dbReference>
<name>A0ABT7YJF0_9ACTN</name>